<dbReference type="SUPFAM" id="SSF52833">
    <property type="entry name" value="Thioredoxin-like"/>
    <property type="match status" value="1"/>
</dbReference>
<reference evidence="1 2" key="1">
    <citation type="submission" date="2020-02" db="EMBL/GenBank/DDBJ databases">
        <authorList>
            <person name="Brisse S."/>
        </authorList>
    </citation>
    <scope>NUCLEOTIDE SEQUENCE [LARGE SCALE GENOMIC DNA]</scope>
    <source>
        <strain evidence="1">CIP107547</strain>
    </source>
</reference>
<keyword evidence="1" id="KW-0830">Ubiquinone</keyword>
<dbReference type="Gene3D" id="3.40.30.10">
    <property type="entry name" value="Glutaredoxin"/>
    <property type="match status" value="1"/>
</dbReference>
<dbReference type="InterPro" id="IPR036249">
    <property type="entry name" value="Thioredoxin-like_sf"/>
</dbReference>
<comment type="caution">
    <text evidence="1">The sequence shown here is derived from an EMBL/GenBank/DDBJ whole genome shotgun (WGS) entry which is preliminary data.</text>
</comment>
<name>A0A811G193_CORDP</name>
<keyword evidence="1" id="KW-0560">Oxidoreductase</keyword>
<gene>
    <name evidence="1" type="ORF">CIP107547_00035</name>
</gene>
<dbReference type="Proteomes" id="UP000480222">
    <property type="component" value="Unassembled WGS sequence"/>
</dbReference>
<dbReference type="CDD" id="cd02980">
    <property type="entry name" value="TRX_Fd_family"/>
    <property type="match status" value="1"/>
</dbReference>
<proteinExistence type="predicted"/>
<dbReference type="EMBL" id="CADDAV010000001">
    <property type="protein sequence ID" value="CAB0577936.1"/>
    <property type="molecule type" value="Genomic_DNA"/>
</dbReference>
<sequence length="218" mass="23944">MTTSRILVSMSWADATIDWAPHAHGLDAHIAHLQGGDPNRGLTTVLSACAHSNRIILIPCTHDHSVGVSWVKRVARWWLHTTDWGGELYITGVGSDVSECRRITCTNPETLTNPAWQDPPPVAKHIIVCQGVRCLAKGADEALRELHDALDVADLLDTHVLVTRSACLYPCNRAPVMCVQPDMKWVGPVTSDTIDDVMRLVRGTGGRRNACGYEPRRS</sequence>
<evidence type="ECO:0000313" key="2">
    <source>
        <dbReference type="Proteomes" id="UP000480222"/>
    </source>
</evidence>
<dbReference type="Pfam" id="PF01257">
    <property type="entry name" value="2Fe-2S_thioredx"/>
    <property type="match status" value="1"/>
</dbReference>
<dbReference type="GO" id="GO:0016491">
    <property type="term" value="F:oxidoreductase activity"/>
    <property type="evidence" value="ECO:0007669"/>
    <property type="project" value="UniProtKB-KW"/>
</dbReference>
<dbReference type="EC" id="1.6.99.3" evidence="1"/>
<protein>
    <submittedName>
        <fullName evidence="1">NADH:ubiquinone oxidoreductase</fullName>
        <ecNumber evidence="1">1.6.99.3</ecNumber>
    </submittedName>
</protein>
<evidence type="ECO:0000313" key="1">
    <source>
        <dbReference type="EMBL" id="CAB0577936.1"/>
    </source>
</evidence>
<accession>A0A811G193</accession>
<organism evidence="1 2">
    <name type="scientific">Corynebacterium diphtheriae</name>
    <dbReference type="NCBI Taxonomy" id="1717"/>
    <lineage>
        <taxon>Bacteria</taxon>
        <taxon>Bacillati</taxon>
        <taxon>Actinomycetota</taxon>
        <taxon>Actinomycetes</taxon>
        <taxon>Mycobacteriales</taxon>
        <taxon>Corynebacteriaceae</taxon>
        <taxon>Corynebacterium</taxon>
    </lineage>
</organism>
<dbReference type="AlphaFoldDB" id="A0A811G193"/>